<evidence type="ECO:0000313" key="10">
    <source>
        <dbReference type="RefSeq" id="XP_017785340.1"/>
    </source>
</evidence>
<feature type="transmembrane region" description="Helical" evidence="6">
    <location>
        <begin position="7"/>
        <end position="26"/>
    </location>
</feature>
<evidence type="ECO:0000313" key="8">
    <source>
        <dbReference type="Proteomes" id="UP000695000"/>
    </source>
</evidence>
<dbReference type="InterPro" id="IPR020846">
    <property type="entry name" value="MFS_dom"/>
</dbReference>
<dbReference type="RefSeq" id="XP_017785339.1">
    <property type="nucleotide sequence ID" value="XM_017929850.1"/>
</dbReference>
<dbReference type="PANTHER" id="PTHR23507:SF39">
    <property type="entry name" value="GH23453P-RELATED"/>
    <property type="match status" value="1"/>
</dbReference>
<sequence length="460" mass="51502">MCPTLNLSRYCIEVPIFMVFFAAYISDSINTNFVIYRTCTVILGYSESNCSKLGERYLDNATHELLEEVQPEANTILMSNSLLSSIIPSLICLFVGPWSDTHGRKSSVIVTTAGMAVAYSIKLAISLVPWTNPWFLLLSSIPMIFTGGFPTFLMICMCYATDTSTTESRGMRMAIFEVSMALGIFIGTITSSYIYHATSYTVVFLISTVSYMFAFIFTIAFVKETIVNISEIEDSPSLFSLHHIKHMIQTTIKVRDGYKKPMLLLCIASLCLYIFAINDGSLMYMYLIDKLQWSMESFTIFSSVHSIFFIVGSILGVYLLHKILKIAETSILLVSFVFMMVSQIIISFATDTWHIYLAAVMRTPGGMLSPMLRTLISKIVGTDEVGKIFSFAVALESFTTIVGTPLYTAIYNRTLQYFPGCFSLVEGGVFLIEVMIIIIIITLRRKQPGNVPYNEIIVSN</sequence>
<protein>
    <submittedName>
        <fullName evidence="9 10">Uncharacterized protein LOC108568644</fullName>
    </submittedName>
</protein>
<evidence type="ECO:0000256" key="5">
    <source>
        <dbReference type="ARBA" id="ARBA00023136"/>
    </source>
</evidence>
<dbReference type="PRINTS" id="PR01035">
    <property type="entry name" value="TCRTETA"/>
</dbReference>
<dbReference type="PANTHER" id="PTHR23507">
    <property type="entry name" value="ZGC:174356"/>
    <property type="match status" value="1"/>
</dbReference>
<evidence type="ECO:0000313" key="9">
    <source>
        <dbReference type="RefSeq" id="XP_017785339.1"/>
    </source>
</evidence>
<dbReference type="SUPFAM" id="SSF103473">
    <property type="entry name" value="MFS general substrate transporter"/>
    <property type="match status" value="1"/>
</dbReference>
<dbReference type="GeneID" id="108568644"/>
<dbReference type="InterPro" id="IPR001958">
    <property type="entry name" value="Tet-R_TetA/multi-R_MdtG-like"/>
</dbReference>
<feature type="transmembrane region" description="Helical" evidence="6">
    <location>
        <begin position="201"/>
        <end position="222"/>
    </location>
</feature>
<dbReference type="Proteomes" id="UP000695000">
    <property type="component" value="Unplaced"/>
</dbReference>
<feature type="transmembrane region" description="Helical" evidence="6">
    <location>
        <begin position="76"/>
        <end position="96"/>
    </location>
</feature>
<evidence type="ECO:0000256" key="6">
    <source>
        <dbReference type="SAM" id="Phobius"/>
    </source>
</evidence>
<evidence type="ECO:0000313" key="11">
    <source>
        <dbReference type="RefSeq" id="XP_017785341.1"/>
    </source>
</evidence>
<gene>
    <name evidence="9 10 11" type="primary">LOC108568644</name>
</gene>
<dbReference type="RefSeq" id="XP_017785341.1">
    <property type="nucleotide sequence ID" value="XM_017929852.1"/>
</dbReference>
<feature type="transmembrane region" description="Helical" evidence="6">
    <location>
        <begin position="134"/>
        <end position="161"/>
    </location>
</feature>
<dbReference type="RefSeq" id="XP_017785340.1">
    <property type="nucleotide sequence ID" value="XM_017929851.1"/>
</dbReference>
<feature type="transmembrane region" description="Helical" evidence="6">
    <location>
        <begin position="173"/>
        <end position="195"/>
    </location>
</feature>
<dbReference type="InterPro" id="IPR036259">
    <property type="entry name" value="MFS_trans_sf"/>
</dbReference>
<keyword evidence="4 6" id="KW-1133">Transmembrane helix</keyword>
<reference evidence="9 10" key="1">
    <citation type="submission" date="2025-05" db="UniProtKB">
        <authorList>
            <consortium name="RefSeq"/>
        </authorList>
    </citation>
    <scope>IDENTIFICATION</scope>
    <source>
        <tissue evidence="9 10">Whole Larva</tissue>
    </source>
</reference>
<dbReference type="InterPro" id="IPR011701">
    <property type="entry name" value="MFS"/>
</dbReference>
<evidence type="ECO:0000256" key="4">
    <source>
        <dbReference type="ARBA" id="ARBA00022989"/>
    </source>
</evidence>
<feature type="domain" description="Major facilitator superfamily (MFS) profile" evidence="7">
    <location>
        <begin position="16"/>
        <end position="445"/>
    </location>
</feature>
<feature type="transmembrane region" description="Helical" evidence="6">
    <location>
        <begin position="331"/>
        <end position="349"/>
    </location>
</feature>
<comment type="subcellular location">
    <subcellularLocation>
        <location evidence="2">Cell membrane</location>
    </subcellularLocation>
    <subcellularLocation>
        <location evidence="1">Membrane</location>
        <topology evidence="1">Multi-pass membrane protein</topology>
    </subcellularLocation>
</comment>
<proteinExistence type="predicted"/>
<dbReference type="Gene3D" id="1.20.1250.20">
    <property type="entry name" value="MFS general substrate transporter like domains"/>
    <property type="match status" value="1"/>
</dbReference>
<evidence type="ECO:0000259" key="7">
    <source>
        <dbReference type="PROSITE" id="PS50850"/>
    </source>
</evidence>
<name>A0ABM1NEU1_NICVS</name>
<keyword evidence="3 6" id="KW-0812">Transmembrane</keyword>
<accession>A0ABM1NEU1</accession>
<feature type="transmembrane region" description="Helical" evidence="6">
    <location>
        <begin position="298"/>
        <end position="319"/>
    </location>
</feature>
<keyword evidence="5 6" id="KW-0472">Membrane</keyword>
<feature type="transmembrane region" description="Helical" evidence="6">
    <location>
        <begin position="388"/>
        <end position="411"/>
    </location>
</feature>
<keyword evidence="8" id="KW-1185">Reference proteome</keyword>
<organism evidence="8 11">
    <name type="scientific">Nicrophorus vespilloides</name>
    <name type="common">Boreal carrion beetle</name>
    <dbReference type="NCBI Taxonomy" id="110193"/>
    <lineage>
        <taxon>Eukaryota</taxon>
        <taxon>Metazoa</taxon>
        <taxon>Ecdysozoa</taxon>
        <taxon>Arthropoda</taxon>
        <taxon>Hexapoda</taxon>
        <taxon>Insecta</taxon>
        <taxon>Pterygota</taxon>
        <taxon>Neoptera</taxon>
        <taxon>Endopterygota</taxon>
        <taxon>Coleoptera</taxon>
        <taxon>Polyphaga</taxon>
        <taxon>Staphyliniformia</taxon>
        <taxon>Silphidae</taxon>
        <taxon>Nicrophorinae</taxon>
        <taxon>Nicrophorus</taxon>
    </lineage>
</organism>
<evidence type="ECO:0000256" key="2">
    <source>
        <dbReference type="ARBA" id="ARBA00004236"/>
    </source>
</evidence>
<evidence type="ECO:0000256" key="1">
    <source>
        <dbReference type="ARBA" id="ARBA00004141"/>
    </source>
</evidence>
<feature type="transmembrane region" description="Helical" evidence="6">
    <location>
        <begin position="262"/>
        <end position="286"/>
    </location>
</feature>
<feature type="transmembrane region" description="Helical" evidence="6">
    <location>
        <begin position="417"/>
        <end position="443"/>
    </location>
</feature>
<dbReference type="PROSITE" id="PS50850">
    <property type="entry name" value="MFS"/>
    <property type="match status" value="1"/>
</dbReference>
<feature type="transmembrane region" description="Helical" evidence="6">
    <location>
        <begin position="108"/>
        <end position="128"/>
    </location>
</feature>
<evidence type="ECO:0000256" key="3">
    <source>
        <dbReference type="ARBA" id="ARBA00022692"/>
    </source>
</evidence>
<dbReference type="Pfam" id="PF07690">
    <property type="entry name" value="MFS_1"/>
    <property type="match status" value="1"/>
</dbReference>